<organism evidence="1">
    <name type="scientific">Fusarium oxysporum (strain Fo5176)</name>
    <name type="common">Fusarium vascular wilt</name>
    <dbReference type="NCBI Taxonomy" id="660025"/>
    <lineage>
        <taxon>Eukaryota</taxon>
        <taxon>Fungi</taxon>
        <taxon>Dikarya</taxon>
        <taxon>Ascomycota</taxon>
        <taxon>Pezizomycotina</taxon>
        <taxon>Sordariomycetes</taxon>
        <taxon>Hypocreomycetidae</taxon>
        <taxon>Hypocreales</taxon>
        <taxon>Nectriaceae</taxon>
        <taxon>Fusarium</taxon>
        <taxon>Fusarium oxysporum species complex</taxon>
    </lineage>
</organism>
<evidence type="ECO:0000313" key="1">
    <source>
        <dbReference type="EMBL" id="EGU73931.1"/>
    </source>
</evidence>
<proteinExistence type="predicted"/>
<accession>F9GA76</accession>
<reference evidence="1" key="1">
    <citation type="journal article" date="2012" name="Mol. Plant Microbe Interact.">
        <title>A highly conserved effector in Fusarium oxysporum is required for full virulence on Arabidopsis.</title>
        <authorList>
            <person name="Thatcher L.F."/>
            <person name="Gardiner D.M."/>
            <person name="Kazan K."/>
            <person name="Manners J."/>
        </authorList>
    </citation>
    <scope>NUCLEOTIDE SEQUENCE [LARGE SCALE GENOMIC DNA]</scope>
    <source>
        <strain evidence="1">Fo5176</strain>
    </source>
</reference>
<protein>
    <submittedName>
        <fullName evidence="1">Uncharacterized protein</fullName>
    </submittedName>
</protein>
<comment type="caution">
    <text evidence="1">The sequence shown here is derived from an EMBL/GenBank/DDBJ whole genome shotgun (WGS) entry which is preliminary data.</text>
</comment>
<dbReference type="AlphaFoldDB" id="F9GA76"/>
<gene>
    <name evidence="1" type="ORF">FOXB_15558</name>
</gene>
<dbReference type="EMBL" id="AFQF01003993">
    <property type="protein sequence ID" value="EGU73931.1"/>
    <property type="molecule type" value="Genomic_DNA"/>
</dbReference>
<name>F9GA76_FUSOF</name>
<sequence length="54" mass="6195">MTLDVPMEIDIEDVSLSRQAATVVGLRHQPKYEEADMLCHPCWRVVRGLDLTKK</sequence>